<protein>
    <submittedName>
        <fullName evidence="2">Uncharacterized protein</fullName>
    </submittedName>
</protein>
<dbReference type="PROSITE" id="PS51257">
    <property type="entry name" value="PROKAR_LIPOPROTEIN"/>
    <property type="match status" value="1"/>
</dbReference>
<gene>
    <name evidence="2" type="ORF">DXT99_04585</name>
</gene>
<sequence length="219" mass="26221">MLHKIKLIAIAFCLPLLVSCNTENDQQTAETDAAYQDYQTFVTDFERDSLTETELRAIESETYDSAEWEAMKENRQQQFIQRLQAVEQNQDQYTEEQRQEILDLENRYNQAAETRDQQYEDASRRYRLRRELLGLEINQDDLSDITQENIAGTYQRFVDTVAEKGQNYEGRDWEMIEGWWTSLNNRYRSLQGELPQQSRNTIEQAQERYRELRSQFNIQ</sequence>
<dbReference type="AlphaFoldDB" id="A0A3D8LGE0"/>
<evidence type="ECO:0000256" key="1">
    <source>
        <dbReference type="SAM" id="Coils"/>
    </source>
</evidence>
<proteinExistence type="predicted"/>
<accession>A0A3D8LGE0</accession>
<organism evidence="2 3">
    <name type="scientific">Pontibacter diazotrophicus</name>
    <dbReference type="NCBI Taxonomy" id="1400979"/>
    <lineage>
        <taxon>Bacteria</taxon>
        <taxon>Pseudomonadati</taxon>
        <taxon>Bacteroidota</taxon>
        <taxon>Cytophagia</taxon>
        <taxon>Cytophagales</taxon>
        <taxon>Hymenobacteraceae</taxon>
        <taxon>Pontibacter</taxon>
    </lineage>
</organism>
<evidence type="ECO:0000313" key="3">
    <source>
        <dbReference type="Proteomes" id="UP000256708"/>
    </source>
</evidence>
<dbReference type="EMBL" id="QRGR01000004">
    <property type="protein sequence ID" value="RDV16483.1"/>
    <property type="molecule type" value="Genomic_DNA"/>
</dbReference>
<evidence type="ECO:0000313" key="2">
    <source>
        <dbReference type="EMBL" id="RDV16483.1"/>
    </source>
</evidence>
<keyword evidence="3" id="KW-1185">Reference proteome</keyword>
<feature type="coiled-coil region" evidence="1">
    <location>
        <begin position="76"/>
        <end position="121"/>
    </location>
</feature>
<name>A0A3D8LGE0_9BACT</name>
<keyword evidence="1" id="KW-0175">Coiled coil</keyword>
<dbReference type="Proteomes" id="UP000256708">
    <property type="component" value="Unassembled WGS sequence"/>
</dbReference>
<dbReference type="RefSeq" id="WP_115564343.1">
    <property type="nucleotide sequence ID" value="NZ_QRGR01000004.1"/>
</dbReference>
<reference evidence="3" key="1">
    <citation type="submission" date="2018-08" db="EMBL/GenBank/DDBJ databases">
        <authorList>
            <person name="Liu Z.-W."/>
            <person name="Du Z.-J."/>
        </authorList>
    </citation>
    <scope>NUCLEOTIDE SEQUENCE [LARGE SCALE GENOMIC DNA]</scope>
    <source>
        <strain evidence="3">H4X</strain>
    </source>
</reference>
<comment type="caution">
    <text evidence="2">The sequence shown here is derived from an EMBL/GenBank/DDBJ whole genome shotgun (WGS) entry which is preliminary data.</text>
</comment>
<dbReference type="OrthoDB" id="851558at2"/>